<dbReference type="FunFam" id="1.10.10.10:FF:000422">
    <property type="entry name" value="DNA-binding protein RFX7"/>
    <property type="match status" value="1"/>
</dbReference>
<dbReference type="PANTHER" id="PTHR12619:SF5">
    <property type="entry name" value="TRANSCRIPTION FACTOR RFX4"/>
    <property type="match status" value="1"/>
</dbReference>
<comment type="caution">
    <text evidence="3">The sequence shown here is derived from an EMBL/GenBank/DDBJ whole genome shotgun (WGS) entry which is preliminary data.</text>
</comment>
<dbReference type="PANTHER" id="PTHR12619">
    <property type="entry name" value="RFX TRANSCRIPTION FACTOR FAMILY"/>
    <property type="match status" value="1"/>
</dbReference>
<dbReference type="InterPro" id="IPR036388">
    <property type="entry name" value="WH-like_DNA-bd_sf"/>
</dbReference>
<sequence>MIFFVANLSVDNKMIWFSSRYIAWPNSMTFFTENKDDEDCQILEDLKVAKESLERLQYVFPECDNILIESQDPNNDVCNIGLLETTVFDQREVTDVIVPGMGGVHGPLIQKWLQENFEDNDDATIPRVQVYTAYLSCCDLYGIKPINAATFGKVVRTVFPHVRTRRIGVRGHSKYHYCGIGLRQKKNRSSTDNQRLVSIYFWSHALFNTEVNKLERSTPSFF</sequence>
<keyword evidence="4" id="KW-1185">Reference proteome</keyword>
<dbReference type="InterPro" id="IPR036390">
    <property type="entry name" value="WH_DNA-bd_sf"/>
</dbReference>
<dbReference type="PROSITE" id="PS51526">
    <property type="entry name" value="RFX_DBD"/>
    <property type="match status" value="1"/>
</dbReference>
<evidence type="ECO:0000256" key="1">
    <source>
        <dbReference type="ARBA" id="ARBA00023125"/>
    </source>
</evidence>
<accession>A0AA89BTX5</accession>
<dbReference type="GO" id="GO:0000978">
    <property type="term" value="F:RNA polymerase II cis-regulatory region sequence-specific DNA binding"/>
    <property type="evidence" value="ECO:0007669"/>
    <property type="project" value="TreeGrafter"/>
</dbReference>
<evidence type="ECO:0000259" key="2">
    <source>
        <dbReference type="PROSITE" id="PS51526"/>
    </source>
</evidence>
<protein>
    <recommendedName>
        <fullName evidence="2">RFX-type winged-helix domain-containing protein</fullName>
    </recommendedName>
</protein>
<dbReference type="InterPro" id="IPR003150">
    <property type="entry name" value="DNA-bd_RFX"/>
</dbReference>
<dbReference type="GO" id="GO:0000981">
    <property type="term" value="F:DNA-binding transcription factor activity, RNA polymerase II-specific"/>
    <property type="evidence" value="ECO:0007669"/>
    <property type="project" value="TreeGrafter"/>
</dbReference>
<evidence type="ECO:0000313" key="3">
    <source>
        <dbReference type="EMBL" id="KAK3094486.1"/>
    </source>
</evidence>
<gene>
    <name evidence="3" type="ORF">FSP39_002340</name>
</gene>
<organism evidence="3 4">
    <name type="scientific">Pinctada imbricata</name>
    <name type="common">Atlantic pearl-oyster</name>
    <name type="synonym">Pinctada martensii</name>
    <dbReference type="NCBI Taxonomy" id="66713"/>
    <lineage>
        <taxon>Eukaryota</taxon>
        <taxon>Metazoa</taxon>
        <taxon>Spiralia</taxon>
        <taxon>Lophotrochozoa</taxon>
        <taxon>Mollusca</taxon>
        <taxon>Bivalvia</taxon>
        <taxon>Autobranchia</taxon>
        <taxon>Pteriomorphia</taxon>
        <taxon>Pterioida</taxon>
        <taxon>Pterioidea</taxon>
        <taxon>Pteriidae</taxon>
        <taxon>Pinctada</taxon>
    </lineage>
</organism>
<feature type="domain" description="RFX-type winged-helix" evidence="2">
    <location>
        <begin position="109"/>
        <end position="184"/>
    </location>
</feature>
<proteinExistence type="predicted"/>
<dbReference type="Pfam" id="PF02257">
    <property type="entry name" value="RFX_DNA_binding"/>
    <property type="match status" value="1"/>
</dbReference>
<dbReference type="SUPFAM" id="SSF46785">
    <property type="entry name" value="Winged helix' DNA-binding domain"/>
    <property type="match status" value="1"/>
</dbReference>
<dbReference type="Gene3D" id="1.10.10.10">
    <property type="entry name" value="Winged helix-like DNA-binding domain superfamily/Winged helix DNA-binding domain"/>
    <property type="match status" value="1"/>
</dbReference>
<name>A0AA89BTX5_PINIB</name>
<dbReference type="Proteomes" id="UP001186944">
    <property type="component" value="Unassembled WGS sequence"/>
</dbReference>
<dbReference type="EMBL" id="VSWD01000008">
    <property type="protein sequence ID" value="KAK3094486.1"/>
    <property type="molecule type" value="Genomic_DNA"/>
</dbReference>
<evidence type="ECO:0000313" key="4">
    <source>
        <dbReference type="Proteomes" id="UP001186944"/>
    </source>
</evidence>
<dbReference type="AlphaFoldDB" id="A0AA89BTX5"/>
<dbReference type="InterPro" id="IPR039779">
    <property type="entry name" value="RFX-like"/>
</dbReference>
<reference evidence="3" key="1">
    <citation type="submission" date="2019-08" db="EMBL/GenBank/DDBJ databases">
        <title>The improved chromosome-level genome for the pearl oyster Pinctada fucata martensii using PacBio sequencing and Hi-C.</title>
        <authorList>
            <person name="Zheng Z."/>
        </authorList>
    </citation>
    <scope>NUCLEOTIDE SEQUENCE</scope>
    <source>
        <strain evidence="3">ZZ-2019</strain>
        <tissue evidence="3">Adductor muscle</tissue>
    </source>
</reference>
<keyword evidence="1" id="KW-0238">DNA-binding</keyword>